<dbReference type="SUPFAM" id="SSF53850">
    <property type="entry name" value="Periplasmic binding protein-like II"/>
    <property type="match status" value="1"/>
</dbReference>
<feature type="chain" id="PRO_5013417833" description="Maltodextrin-binding protein" evidence="5">
    <location>
        <begin position="22"/>
        <end position="422"/>
    </location>
</feature>
<evidence type="ECO:0000256" key="1">
    <source>
        <dbReference type="ARBA" id="ARBA00008520"/>
    </source>
</evidence>
<dbReference type="InterPro" id="IPR006059">
    <property type="entry name" value="SBP"/>
</dbReference>
<dbReference type="RefSeq" id="WP_034766934.1">
    <property type="nucleotide sequence ID" value="NZ_CCRF01000005.1"/>
</dbReference>
<dbReference type="GO" id="GO:0042956">
    <property type="term" value="P:maltodextrin transmembrane transport"/>
    <property type="evidence" value="ECO:0007669"/>
    <property type="project" value="TreeGrafter"/>
</dbReference>
<dbReference type="GO" id="GO:0055052">
    <property type="term" value="C:ATP-binding cassette (ABC) transporter complex, substrate-binding subunit-containing"/>
    <property type="evidence" value="ECO:0007669"/>
    <property type="project" value="TreeGrafter"/>
</dbReference>
<keyword evidence="3 5" id="KW-0762">Sugar transport</keyword>
<keyword evidence="2 5" id="KW-0813">Transport</keyword>
<evidence type="ECO:0000256" key="3">
    <source>
        <dbReference type="ARBA" id="ARBA00022597"/>
    </source>
</evidence>
<evidence type="ECO:0000256" key="5">
    <source>
        <dbReference type="RuleBase" id="RU365005"/>
    </source>
</evidence>
<dbReference type="PATRIC" id="fig|35841.6.peg.1527"/>
<keyword evidence="7" id="KW-1185">Reference proteome</keyword>
<keyword evidence="5" id="KW-0472">Membrane</keyword>
<comment type="similarity">
    <text evidence="1 5">Belongs to the bacterial solute-binding protein 1 family.</text>
</comment>
<dbReference type="PANTHER" id="PTHR30061:SF50">
    <property type="entry name" value="MALTOSE_MALTODEXTRIN-BINDING PERIPLASMIC PROTEIN"/>
    <property type="match status" value="1"/>
</dbReference>
<name>A0A090IU63_9BACI</name>
<comment type="subcellular location">
    <subcellularLocation>
        <location evidence="5">Cell membrane</location>
        <topology evidence="5">Lipid-anchor</topology>
    </subcellularLocation>
</comment>
<protein>
    <recommendedName>
        <fullName evidence="5">Maltodextrin-binding protein</fullName>
    </recommendedName>
</protein>
<evidence type="ECO:0000256" key="2">
    <source>
        <dbReference type="ARBA" id="ARBA00022448"/>
    </source>
</evidence>
<dbReference type="GO" id="GO:0015768">
    <property type="term" value="P:maltose transport"/>
    <property type="evidence" value="ECO:0007669"/>
    <property type="project" value="TreeGrafter"/>
</dbReference>
<dbReference type="PANTHER" id="PTHR30061">
    <property type="entry name" value="MALTOSE-BINDING PERIPLASMIC PROTEIN"/>
    <property type="match status" value="1"/>
</dbReference>
<evidence type="ECO:0000313" key="7">
    <source>
        <dbReference type="Proteomes" id="UP000040576"/>
    </source>
</evidence>
<dbReference type="PROSITE" id="PS51257">
    <property type="entry name" value="PROKAR_LIPOPROTEIN"/>
    <property type="match status" value="1"/>
</dbReference>
<sequence>MKVLKKLFVLTLIFSITFALSACGGKKETNDNSSSDSGGKKTLTVSVEEKYADYINSIKGDFEKQNDVTVKIVKKPMFEQLEALPLDGPAGKAPDVMLAPYDRIGGLGQQGNLLELSKEDVSAFDEKDQQQVTMDNKYYGVPFAIETLVLYYNKDLISSPPQTFSDLEELAKDSKYAFESESGKNTGFLAKWTDFYFSYGLLAGYGGYVFGDNGTNTKDIGLNNEGSVEAITYATHWFQDIWPKGMKDVKSSGDFVTEVFTKGNAAAIIDGPWSAENFKKANLNFGIAPIPTLPNGNEYQPFAGGKGWVASNYTNEPELAKKWINYVTNEDNNYKFFEEYNEIPANPAAREKAAGTDNELAKAVIEQYKSAQPMPNIPEMAEVWTGMESIMYDAASGKKTPQEAADAAVKIIKDNIAQKYSK</sequence>
<dbReference type="GO" id="GO:1901982">
    <property type="term" value="F:maltose binding"/>
    <property type="evidence" value="ECO:0007669"/>
    <property type="project" value="TreeGrafter"/>
</dbReference>
<dbReference type="PRINTS" id="PR00181">
    <property type="entry name" value="MALTOSEBP"/>
</dbReference>
<organism evidence="6 7">
    <name type="scientific">Caldibacillus thermoamylovorans</name>
    <dbReference type="NCBI Taxonomy" id="35841"/>
    <lineage>
        <taxon>Bacteria</taxon>
        <taxon>Bacillati</taxon>
        <taxon>Bacillota</taxon>
        <taxon>Bacilli</taxon>
        <taxon>Bacillales</taxon>
        <taxon>Bacillaceae</taxon>
        <taxon>Caldibacillus</taxon>
    </lineage>
</organism>
<gene>
    <name evidence="6" type="primary">mdxE</name>
    <name evidence="6" type="ORF">BT1A1_0081</name>
</gene>
<dbReference type="STRING" id="35841.B4167_0005"/>
<feature type="signal peptide" evidence="5">
    <location>
        <begin position="1"/>
        <end position="21"/>
    </location>
</feature>
<proteinExistence type="inferred from homology"/>
<reference evidence="6 7" key="1">
    <citation type="submission" date="2014-07" db="EMBL/GenBank/DDBJ databases">
        <authorList>
            <person name="Wibberg Daniel"/>
        </authorList>
    </citation>
    <scope>NUCLEOTIDE SEQUENCE [LARGE SCALE GENOMIC DNA]</scope>
</reference>
<accession>A0A090IU63</accession>
<keyword evidence="5" id="KW-0449">Lipoprotein</keyword>
<evidence type="ECO:0000256" key="4">
    <source>
        <dbReference type="ARBA" id="ARBA00022729"/>
    </source>
</evidence>
<dbReference type="eggNOG" id="COG2182">
    <property type="taxonomic scope" value="Bacteria"/>
</dbReference>
<evidence type="ECO:0000313" key="6">
    <source>
        <dbReference type="EMBL" id="CED99953.1"/>
    </source>
</evidence>
<dbReference type="EMBL" id="CCRF01000005">
    <property type="protein sequence ID" value="CED99953.1"/>
    <property type="molecule type" value="Genomic_DNA"/>
</dbReference>
<keyword evidence="4 5" id="KW-0732">Signal</keyword>
<dbReference type="AlphaFoldDB" id="A0A090IU63"/>
<dbReference type="GO" id="GO:0015144">
    <property type="term" value="F:carbohydrate transmembrane transporter activity"/>
    <property type="evidence" value="ECO:0007669"/>
    <property type="project" value="InterPro"/>
</dbReference>
<dbReference type="Proteomes" id="UP000040576">
    <property type="component" value="Unassembled WGS sequence"/>
</dbReference>
<keyword evidence="5" id="KW-1003">Cell membrane</keyword>
<dbReference type="Pfam" id="PF13416">
    <property type="entry name" value="SBP_bac_8"/>
    <property type="match status" value="1"/>
</dbReference>
<dbReference type="Gene3D" id="3.40.190.10">
    <property type="entry name" value="Periplasmic binding protein-like II"/>
    <property type="match status" value="2"/>
</dbReference>
<dbReference type="InterPro" id="IPR006060">
    <property type="entry name" value="Maltose/Cyclodextrin-bd"/>
</dbReference>